<proteinExistence type="predicted"/>
<dbReference type="AlphaFoldDB" id="A0A845PQH0"/>
<name>A0A845PQH0_9FLAO</name>
<sequence>MTEEQKFLNVNLKEADTLKFYKQAESDVNNFIESGTKIFTRKAIIFGEEELIEVTIEQSLGSYSTLEISKAIVSFNANPSGEAFTKLVNTYFLDFLTFVATSEDFETSSDLYLESDIGSLYIFIMTYFPELMEKSEPIFLKGLEHLQKERDNNIRPVKGSYGRDSILYLAYWLAKEHNRSENVINQLLNHCAQKIEPCYIKAVENAFSKNESDIQTVINELAEFHIKNSKTVDLTYPFHINQWIYFPVEILGVLKIRSIKGLNYNSIYHPLINIFTPFLNMKLKLETEVLLLKNKFL</sequence>
<dbReference type="Proteomes" id="UP000553459">
    <property type="component" value="Unassembled WGS sequence"/>
</dbReference>
<protein>
    <submittedName>
        <fullName evidence="1">Uncharacterized protein</fullName>
    </submittedName>
</protein>
<comment type="caution">
    <text evidence="1">The sequence shown here is derived from an EMBL/GenBank/DDBJ whole genome shotgun (WGS) entry which is preliminary data.</text>
</comment>
<gene>
    <name evidence="1" type="ORF">GNY06_00120</name>
</gene>
<keyword evidence="2" id="KW-1185">Reference proteome</keyword>
<organism evidence="1 2">
    <name type="scientific">Elizabethkingia argenteiflava</name>
    <dbReference type="NCBI Taxonomy" id="2681556"/>
    <lineage>
        <taxon>Bacteria</taxon>
        <taxon>Pseudomonadati</taxon>
        <taxon>Bacteroidota</taxon>
        <taxon>Flavobacteriia</taxon>
        <taxon>Flavobacteriales</taxon>
        <taxon>Weeksellaceae</taxon>
        <taxon>Elizabethkingia</taxon>
    </lineage>
</organism>
<accession>A0A845PQH0</accession>
<dbReference type="RefSeq" id="WP_212995053.1">
    <property type="nucleotide sequence ID" value="NZ_JAAABJ010000029.1"/>
</dbReference>
<reference evidence="1 2" key="1">
    <citation type="submission" date="2019-11" db="EMBL/GenBank/DDBJ databases">
        <title>Characterization of Elizabethkingia argenteiflava sp. nov., isolated from inner surface of Soybean Pods.</title>
        <authorList>
            <person name="Mo S."/>
        </authorList>
    </citation>
    <scope>NUCLEOTIDE SEQUENCE [LARGE SCALE GENOMIC DNA]</scope>
    <source>
        <strain evidence="1 2">YB22</strain>
    </source>
</reference>
<evidence type="ECO:0000313" key="2">
    <source>
        <dbReference type="Proteomes" id="UP000553459"/>
    </source>
</evidence>
<evidence type="ECO:0000313" key="1">
    <source>
        <dbReference type="EMBL" id="NAW49875.1"/>
    </source>
</evidence>
<dbReference type="EMBL" id="JAAABJ010000029">
    <property type="protein sequence ID" value="NAW49875.1"/>
    <property type="molecule type" value="Genomic_DNA"/>
</dbReference>